<evidence type="ECO:0000313" key="1">
    <source>
        <dbReference type="EMBL" id="EAM47778.1"/>
    </source>
</evidence>
<reference evidence="1" key="3">
    <citation type="submission" date="2016-12" db="EMBL/GenBank/DDBJ databases">
        <title>Annotation of the draft genome assembly of Crocosphaera watsonii WH 8501.</title>
        <authorList>
            <consortium name="US DOE Joint Genome Institute (JGI-ORNL)"/>
            <person name="Larimer F."/>
            <person name="Land M."/>
        </authorList>
    </citation>
    <scope>NUCLEOTIDE SEQUENCE</scope>
    <source>
        <strain evidence="1">WH 8501</strain>
    </source>
</reference>
<dbReference type="OrthoDB" id="428618at2"/>
<reference evidence="1" key="2">
    <citation type="submission" date="2005-06" db="EMBL/GenBank/DDBJ databases">
        <title>Sequencing of the draft genome and assembly of Crocosphaera watsonii WH 8501.</title>
        <authorList>
            <consortium name="US DOE Joint Genome Institute (JGI-PGF)"/>
            <person name="Copeland A."/>
            <person name="Lucas S."/>
            <person name="Lapidus A."/>
            <person name="Barry K."/>
            <person name="Detter C."/>
            <person name="Glavina T."/>
            <person name="Hammon N."/>
            <person name="Israni S."/>
            <person name="Pitluck S."/>
            <person name="Richardson P."/>
        </authorList>
    </citation>
    <scope>NUCLEOTIDE SEQUENCE [LARGE SCALE GENOMIC DNA]</scope>
    <source>
        <strain evidence="1">WH 8501</strain>
    </source>
</reference>
<dbReference type="Gene3D" id="3.90.1530.10">
    <property type="entry name" value="Conserved hypothetical protein from pyrococcus furiosus pfu- 392566-001, ParB domain"/>
    <property type="match status" value="1"/>
</dbReference>
<dbReference type="Proteomes" id="UP000003922">
    <property type="component" value="Unassembled WGS sequence"/>
</dbReference>
<keyword evidence="2" id="KW-1185">Reference proteome</keyword>
<dbReference type="AlphaFoldDB" id="Q4BV49"/>
<evidence type="ECO:0000313" key="2">
    <source>
        <dbReference type="Proteomes" id="UP000003922"/>
    </source>
</evidence>
<dbReference type="KEGG" id="cwa:CwatDRAFT_0148"/>
<name>Q4BV49_CROWT</name>
<comment type="caution">
    <text evidence="1">The sequence shown here is derived from an EMBL/GenBank/DDBJ whole genome shotgun (WGS) entry which is preliminary data.</text>
</comment>
<reference evidence="1" key="1">
    <citation type="submission" date="2004-02" db="EMBL/GenBank/DDBJ databases">
        <authorList>
            <consortium name="DOE Joint Genome Institute"/>
        </authorList>
    </citation>
    <scope>NUCLEOTIDE SEQUENCE [LARGE SCALE GENOMIC DNA]</scope>
    <source>
        <strain evidence="1">WH 8501</strain>
    </source>
</reference>
<proteinExistence type="predicted"/>
<protein>
    <submittedName>
        <fullName evidence="1">Uncharacterized protein</fullName>
    </submittedName>
</protein>
<gene>
    <name evidence="1" type="ORF">CwatDRAFT_0148</name>
</gene>
<dbReference type="InterPro" id="IPR036086">
    <property type="entry name" value="ParB/Sulfiredoxin_sf"/>
</dbReference>
<organism evidence="1 2">
    <name type="scientific">Crocosphaera watsonii WH 8501</name>
    <dbReference type="NCBI Taxonomy" id="165597"/>
    <lineage>
        <taxon>Bacteria</taxon>
        <taxon>Bacillati</taxon>
        <taxon>Cyanobacteriota</taxon>
        <taxon>Cyanophyceae</taxon>
        <taxon>Oscillatoriophycideae</taxon>
        <taxon>Chroococcales</taxon>
        <taxon>Aphanothecaceae</taxon>
        <taxon>Crocosphaera</taxon>
    </lineage>
</organism>
<sequence>MRLEIEKINVDQFFQMRGKELEEDVVNKYKERIEELPPIQVYLYHGTYYVVDGFHRLEAHKRLAYLYIEAEVTEQSDDETFNTLKWKTDLQANNHFAKSMTPSEKRNVLKSMILNPDYFDDFPNTDEGRQSFTKLIEENKPISRPTVTKVWRELFSTRERMIQNRSKKVILSETTDEELMRMVLNRIGIDKLWEFAGNPLEEKLVKITKSSSLEQALESVRKTYEGFYIPYEDWIAKAGSKVRTKKQQEVDIKKSVYKVWEEVNGSMTEEEFQYYLLSFNVDSLQSFRSAVRLRPNLTDYL</sequence>
<dbReference type="RefSeq" id="WP_007308386.1">
    <property type="nucleotide sequence ID" value="NZ_AADV02000229.1"/>
</dbReference>
<dbReference type="EMBL" id="AADV02000229">
    <property type="protein sequence ID" value="EAM47778.1"/>
    <property type="molecule type" value="Genomic_DNA"/>
</dbReference>
<accession>Q4BV49</accession>
<dbReference type="SUPFAM" id="SSF110849">
    <property type="entry name" value="ParB/Sulfiredoxin"/>
    <property type="match status" value="1"/>
</dbReference>